<feature type="domain" description="Chorismate-utilising enzyme C-terminal" evidence="6">
    <location>
        <begin position="2"/>
        <end position="245"/>
    </location>
</feature>
<comment type="catalytic activity">
    <reaction evidence="1">
        <text>chorismate = isochorismate</text>
        <dbReference type="Rhea" id="RHEA:18985"/>
        <dbReference type="ChEBI" id="CHEBI:29748"/>
        <dbReference type="ChEBI" id="CHEBI:29780"/>
        <dbReference type="EC" id="5.4.4.2"/>
    </reaction>
</comment>
<dbReference type="eggNOG" id="COG1169">
    <property type="taxonomic scope" value="Bacteria"/>
</dbReference>
<keyword evidence="8" id="KW-1185">Reference proteome</keyword>
<evidence type="ECO:0000256" key="4">
    <source>
        <dbReference type="ARBA" id="ARBA00023235"/>
    </source>
</evidence>
<dbReference type="GO" id="GO:0009697">
    <property type="term" value="P:salicylic acid biosynthetic process"/>
    <property type="evidence" value="ECO:0007669"/>
    <property type="project" value="TreeGrafter"/>
</dbReference>
<evidence type="ECO:0000256" key="2">
    <source>
        <dbReference type="ARBA" id="ARBA00005297"/>
    </source>
</evidence>
<dbReference type="NCBIfam" id="TIGR00543">
    <property type="entry name" value="isochor_syn"/>
    <property type="match status" value="1"/>
</dbReference>
<evidence type="ECO:0000256" key="3">
    <source>
        <dbReference type="ARBA" id="ARBA00012824"/>
    </source>
</evidence>
<evidence type="ECO:0000256" key="5">
    <source>
        <dbReference type="ARBA" id="ARBA00041564"/>
    </source>
</evidence>
<name>A0A1Z1W399_9ACTN</name>
<dbReference type="Proteomes" id="UP000195880">
    <property type="component" value="Chromosome"/>
</dbReference>
<dbReference type="InterPro" id="IPR015890">
    <property type="entry name" value="Chorismate_C"/>
</dbReference>
<dbReference type="AlphaFoldDB" id="A0A1Z1W399"/>
<evidence type="ECO:0000313" key="7">
    <source>
        <dbReference type="EMBL" id="ARX80869.1"/>
    </source>
</evidence>
<dbReference type="PANTHER" id="PTHR42839">
    <property type="entry name" value="ISOCHORISMATE SYNTHASE ENTC"/>
    <property type="match status" value="1"/>
</dbReference>
<proteinExistence type="inferred from homology"/>
<evidence type="ECO:0000256" key="1">
    <source>
        <dbReference type="ARBA" id="ARBA00000799"/>
    </source>
</evidence>
<dbReference type="Pfam" id="PF00425">
    <property type="entry name" value="Chorismate_bind"/>
    <property type="match status" value="1"/>
</dbReference>
<dbReference type="EMBL" id="CP021748">
    <property type="protein sequence ID" value="ARX80869.1"/>
    <property type="molecule type" value="Genomic_DNA"/>
</dbReference>
<dbReference type="STRING" id="67267.GCA_000716675_00831"/>
<dbReference type="InterPro" id="IPR005801">
    <property type="entry name" value="ADC_synthase"/>
</dbReference>
<gene>
    <name evidence="7" type="ORF">SMD44_00267</name>
</gene>
<sequence length="268" mass="28716">MAKVVLARTLRIPVGAPPLDAAPALLSRLAAQDRRAHLFAATLPGHPGGAGPDVLIGATPETLLTRRGDTVVLHPLAGTAARHRHPGRDRAAARSLLGSAKDRHEHRIVVDALRARLAPLCSRLDVPPTPTLHATTRLWHLGTVIRARLHHPPPDALTLAALLHPTPAVCGTPTTYARSLIRRLEPVPRDYYTGLVGWMDRAGDGHWVIALRCGRLDATHLRLYAGAGIVAQSDPAAELAETQAKFTTMLDALTATHDTARLSAESLR</sequence>
<organism evidence="7 8">
    <name type="scientific">Streptomyces alboflavus</name>
    <dbReference type="NCBI Taxonomy" id="67267"/>
    <lineage>
        <taxon>Bacteria</taxon>
        <taxon>Bacillati</taxon>
        <taxon>Actinomycetota</taxon>
        <taxon>Actinomycetes</taxon>
        <taxon>Kitasatosporales</taxon>
        <taxon>Streptomycetaceae</taxon>
        <taxon>Streptomyces</taxon>
    </lineage>
</organism>
<dbReference type="KEGG" id="salf:SMD44_00267"/>
<accession>A0A1Z1W399</accession>
<dbReference type="Gene3D" id="3.60.120.10">
    <property type="entry name" value="Anthranilate synthase"/>
    <property type="match status" value="1"/>
</dbReference>
<dbReference type="GO" id="GO:0008909">
    <property type="term" value="F:isochorismate synthase activity"/>
    <property type="evidence" value="ECO:0007669"/>
    <property type="project" value="UniProtKB-EC"/>
</dbReference>
<reference evidence="7 8" key="1">
    <citation type="submission" date="2017-05" db="EMBL/GenBank/DDBJ databases">
        <title>Streptomyces alboflavus Genome sequencing and assembly.</title>
        <authorList>
            <person name="Wang Y."/>
            <person name="Du B."/>
            <person name="Ding Y."/>
            <person name="Liu H."/>
            <person name="Hou Q."/>
            <person name="Liu K."/>
            <person name="Wang C."/>
            <person name="Yao L."/>
        </authorList>
    </citation>
    <scope>NUCLEOTIDE SEQUENCE [LARGE SCALE GENOMIC DNA]</scope>
    <source>
        <strain evidence="7 8">MDJK44</strain>
    </source>
</reference>
<keyword evidence="4" id="KW-0413">Isomerase</keyword>
<dbReference type="EC" id="5.4.4.2" evidence="3"/>
<comment type="similarity">
    <text evidence="2">Belongs to the isochorismate synthase family.</text>
</comment>
<dbReference type="SUPFAM" id="SSF56322">
    <property type="entry name" value="ADC synthase"/>
    <property type="match status" value="1"/>
</dbReference>
<evidence type="ECO:0000313" key="8">
    <source>
        <dbReference type="Proteomes" id="UP000195880"/>
    </source>
</evidence>
<dbReference type="InterPro" id="IPR004561">
    <property type="entry name" value="IsoChor_synthase"/>
</dbReference>
<evidence type="ECO:0000259" key="6">
    <source>
        <dbReference type="Pfam" id="PF00425"/>
    </source>
</evidence>
<protein>
    <recommendedName>
        <fullName evidence="3">isochorismate synthase</fullName>
        <ecNumber evidence="3">5.4.4.2</ecNumber>
    </recommendedName>
    <alternativeName>
        <fullName evidence="5">Isochorismate mutase</fullName>
    </alternativeName>
</protein>
<dbReference type="PANTHER" id="PTHR42839:SF2">
    <property type="entry name" value="ISOCHORISMATE SYNTHASE ENTC"/>
    <property type="match status" value="1"/>
</dbReference>